<accession>A0A7G4AWF4</accession>
<proteinExistence type="predicted"/>
<dbReference type="EMBL" id="MT711976">
    <property type="protein sequence ID" value="QMP84344.1"/>
    <property type="molecule type" value="Genomic_DNA"/>
</dbReference>
<dbReference type="Proteomes" id="UP000515922">
    <property type="component" value="Segment"/>
</dbReference>
<evidence type="ECO:0000313" key="2">
    <source>
        <dbReference type="Proteomes" id="UP000515922"/>
    </source>
</evidence>
<name>A0A7G4AWF4_9CAUD</name>
<protein>
    <submittedName>
        <fullName evidence="1">Putative holin</fullName>
    </submittedName>
</protein>
<evidence type="ECO:0000313" key="1">
    <source>
        <dbReference type="EMBL" id="QMP84344.1"/>
    </source>
</evidence>
<gene>
    <name evidence="1" type="ORF">HUN41_00256</name>
</gene>
<organism evidence="1 2">
    <name type="scientific">Streptomyces phage Coruscant</name>
    <dbReference type="NCBI Taxonomy" id="2739834"/>
    <lineage>
        <taxon>Viruses</taxon>
        <taxon>Duplodnaviria</taxon>
        <taxon>Heunggongvirae</taxon>
        <taxon>Uroviricota</taxon>
        <taxon>Caudoviricetes</taxon>
        <taxon>Stanwilliamsviridae</taxon>
        <taxon>Boydwoodruffvirinae</taxon>
        <taxon>Coruscantvirus</taxon>
        <taxon>Coruscantvirus coruscant</taxon>
    </lineage>
</organism>
<reference evidence="1 2" key="1">
    <citation type="submission" date="2020-07" db="EMBL/GenBank/DDBJ databases">
        <title>Streptomyces phage Genome sequencing and assembly.</title>
        <authorList>
            <person name="Sharma V."/>
            <person name="Hardy A."/>
            <person name="Frunzke J."/>
        </authorList>
    </citation>
    <scope>NUCLEOTIDE SEQUENCE [LARGE SCALE GENOMIC DNA]</scope>
</reference>
<sequence length="77" mass="8550">MESNYNITPKAAIVDSNEEALRNLYVAVMLTTAVLKSQTAALGMVDQDIADVFNILDGTLESVNMYLQRVNVWNLND</sequence>
<keyword evidence="2" id="KW-1185">Reference proteome</keyword>